<keyword evidence="2" id="KW-1185">Reference proteome</keyword>
<dbReference type="EMBL" id="AE017125">
    <property type="protein sequence ID" value="AAP78420.1"/>
    <property type="molecule type" value="Genomic_DNA"/>
</dbReference>
<evidence type="ECO:0000313" key="1">
    <source>
        <dbReference type="EMBL" id="AAP78420.1"/>
    </source>
</evidence>
<name>Q7VF54_HELHP</name>
<gene>
    <name evidence="1" type="ordered locus">HH_1823</name>
</gene>
<accession>Q7VF54</accession>
<proteinExistence type="predicted"/>
<dbReference type="AlphaFoldDB" id="Q7VF54"/>
<evidence type="ECO:0000313" key="2">
    <source>
        <dbReference type="Proteomes" id="UP000002495"/>
    </source>
</evidence>
<sequence>MADMGYEVLEYDASIESSPYPNHPNIKFFKKFVGAVESHDTTTLMQIINENKFDKNAHNILQCDIEDAEWELLENIDISLLAKYFPQILFEFHNCNPDNEVFTQRRLAVLAKLNEYYCPIHTHFNHNGGLLFAKNLLFSPLIEISYLRKDLIPNDAQPLRGSATLVGLDYPNIPHYPDIPVVFK</sequence>
<reference evidence="1 2" key="1">
    <citation type="journal article" date="2003" name="Proc. Natl. Acad. Sci. U.S.A.">
        <title>The complete genome sequence of the carcinogenic bacterium Helicobacter hepaticus.</title>
        <authorList>
            <person name="Suerbaum S."/>
            <person name="Josenhans C."/>
            <person name="Sterzenbach T."/>
            <person name="Drescher B."/>
            <person name="Brandt P."/>
            <person name="Bell M."/>
            <person name="Droege M."/>
            <person name="Fartmann B."/>
            <person name="Fischer H.-P."/>
            <person name="Ge Z."/>
            <person name="Hoerster A."/>
            <person name="Holland R."/>
            <person name="Klein K."/>
            <person name="Koenig J."/>
            <person name="Macko L."/>
            <person name="Mendz G.L."/>
            <person name="Nyakatura G."/>
            <person name="Schauer D.B."/>
            <person name="Shen Z."/>
            <person name="Weber J."/>
            <person name="Frosch M."/>
            <person name="Fox J.G."/>
        </authorList>
    </citation>
    <scope>NUCLEOTIDE SEQUENCE [LARGE SCALE GENOMIC DNA]</scope>
    <source>
        <strain evidence="2">ATCC 51449 / 3B1</strain>
    </source>
</reference>
<dbReference type="eggNOG" id="ENOG5031A7Q">
    <property type="taxonomic scope" value="Bacteria"/>
</dbReference>
<protein>
    <recommendedName>
        <fullName evidence="3">Methyltransferase FkbM domain-containing protein</fullName>
    </recommendedName>
</protein>
<dbReference type="KEGG" id="hhe:HH_1823"/>
<evidence type="ECO:0008006" key="3">
    <source>
        <dbReference type="Google" id="ProtNLM"/>
    </source>
</evidence>
<dbReference type="HOGENOM" id="CLU_1480100_0_0_7"/>
<dbReference type="STRING" id="235279.HH_1823"/>
<dbReference type="Proteomes" id="UP000002495">
    <property type="component" value="Chromosome"/>
</dbReference>
<organism evidence="1 2">
    <name type="scientific">Helicobacter hepaticus (strain ATCC 51449 / 3B1)</name>
    <dbReference type="NCBI Taxonomy" id="235279"/>
    <lineage>
        <taxon>Bacteria</taxon>
        <taxon>Pseudomonadati</taxon>
        <taxon>Campylobacterota</taxon>
        <taxon>Epsilonproteobacteria</taxon>
        <taxon>Campylobacterales</taxon>
        <taxon>Helicobacteraceae</taxon>
        <taxon>Helicobacter</taxon>
    </lineage>
</organism>